<keyword evidence="7 8" id="KW-0472">Membrane</keyword>
<dbReference type="GO" id="GO:0000166">
    <property type="term" value="F:nucleotide binding"/>
    <property type="evidence" value="ECO:0007669"/>
    <property type="project" value="UniProtKB-KW"/>
</dbReference>
<keyword evidence="11" id="KW-1185">Reference proteome</keyword>
<evidence type="ECO:0000256" key="8">
    <source>
        <dbReference type="SAM" id="Phobius"/>
    </source>
</evidence>
<dbReference type="STRING" id="333140.AWW68_01540"/>
<sequence length="393" mass="45710">METTENIDQSIIRKRVASAYEHRTEENITFHHLNRLNQILVTLKEDAEELFESENTRNQIELAIATYYSTFWFKGEDKDESAKTFLEENFSEYLGEKDVDSITKLSLSINDHNTKKTTSEAIVYDIYWSFLGKKKLVRNLELLAIEHLGDASHKKETLKEYIEVISAFRYRTKWAIKEYSERKSLNTRKVLSAIEKEEKKRKKQLRRSHKLGRGIETMYRSIYKNHVNLSAIADAKANLIIRVNTIIMSIIVTLAGTGYTFFDGGFYKYSRFTAPVLVLLLGSLAAVIFAVLSARPKVTRINLTKQKIRGNDSSLLFFGNYINLDKKDFIREMSLFRQDKKRVYDQMSVDIYYLGLVLDRKYRLVTISYNIFMVAIALSVLSFITIFSITQFS</sequence>
<dbReference type="OrthoDB" id="5728337at2"/>
<feature type="transmembrane region" description="Helical" evidence="8">
    <location>
        <begin position="369"/>
        <end position="389"/>
    </location>
</feature>
<comment type="subcellular location">
    <subcellularLocation>
        <location evidence="1">Cell membrane</location>
    </subcellularLocation>
</comment>
<keyword evidence="2" id="KW-1003">Cell membrane</keyword>
<gene>
    <name evidence="10" type="ORF">AWW68_01540</name>
</gene>
<dbReference type="EMBL" id="LRPC01000001">
    <property type="protein sequence ID" value="KYG77479.1"/>
    <property type="molecule type" value="Genomic_DNA"/>
</dbReference>
<keyword evidence="4" id="KW-0547">Nucleotide-binding</keyword>
<accession>A0A150XFG9</accession>
<dbReference type="AlphaFoldDB" id="A0A150XFG9"/>
<evidence type="ECO:0000256" key="5">
    <source>
        <dbReference type="ARBA" id="ARBA00022989"/>
    </source>
</evidence>
<protein>
    <recommendedName>
        <fullName evidence="9">Pycsar effector protein domain-containing protein</fullName>
    </recommendedName>
</protein>
<reference evidence="10 11" key="1">
    <citation type="submission" date="2016-01" db="EMBL/GenBank/DDBJ databases">
        <title>Genome sequencing of Roseivirga spongicola UST030701-084.</title>
        <authorList>
            <person name="Selvaratnam C."/>
            <person name="Thevarajoo S."/>
            <person name="Goh K.M."/>
            <person name="Ee R."/>
            <person name="Chan K.-G."/>
            <person name="Chong C.S."/>
        </authorList>
    </citation>
    <scope>NUCLEOTIDE SEQUENCE [LARGE SCALE GENOMIC DNA]</scope>
    <source>
        <strain evidence="10 11">UST030701-084</strain>
    </source>
</reference>
<dbReference type="GO" id="GO:0005886">
    <property type="term" value="C:plasma membrane"/>
    <property type="evidence" value="ECO:0007669"/>
    <property type="project" value="UniProtKB-SubCell"/>
</dbReference>
<keyword evidence="3 8" id="KW-0812">Transmembrane</keyword>
<keyword evidence="5 8" id="KW-1133">Transmembrane helix</keyword>
<dbReference type="Proteomes" id="UP000075606">
    <property type="component" value="Unassembled WGS sequence"/>
</dbReference>
<evidence type="ECO:0000313" key="11">
    <source>
        <dbReference type="Proteomes" id="UP000075606"/>
    </source>
</evidence>
<organism evidence="10 11">
    <name type="scientific">Roseivirga spongicola</name>
    <dbReference type="NCBI Taxonomy" id="333140"/>
    <lineage>
        <taxon>Bacteria</taxon>
        <taxon>Pseudomonadati</taxon>
        <taxon>Bacteroidota</taxon>
        <taxon>Cytophagia</taxon>
        <taxon>Cytophagales</taxon>
        <taxon>Roseivirgaceae</taxon>
        <taxon>Roseivirga</taxon>
    </lineage>
</organism>
<evidence type="ECO:0000256" key="3">
    <source>
        <dbReference type="ARBA" id="ARBA00022692"/>
    </source>
</evidence>
<evidence type="ECO:0000256" key="7">
    <source>
        <dbReference type="ARBA" id="ARBA00023136"/>
    </source>
</evidence>
<evidence type="ECO:0000259" key="9">
    <source>
        <dbReference type="Pfam" id="PF18967"/>
    </source>
</evidence>
<dbReference type="InterPro" id="IPR043760">
    <property type="entry name" value="PycTM_dom"/>
</dbReference>
<evidence type="ECO:0000313" key="10">
    <source>
        <dbReference type="EMBL" id="KYG77479.1"/>
    </source>
</evidence>
<keyword evidence="6" id="KW-0051">Antiviral defense</keyword>
<comment type="caution">
    <text evidence="10">The sequence shown here is derived from an EMBL/GenBank/DDBJ whole genome shotgun (WGS) entry which is preliminary data.</text>
</comment>
<dbReference type="RefSeq" id="WP_068215857.1">
    <property type="nucleotide sequence ID" value="NZ_CP139724.1"/>
</dbReference>
<feature type="transmembrane region" description="Helical" evidence="8">
    <location>
        <begin position="274"/>
        <end position="294"/>
    </location>
</feature>
<evidence type="ECO:0000256" key="1">
    <source>
        <dbReference type="ARBA" id="ARBA00004236"/>
    </source>
</evidence>
<proteinExistence type="predicted"/>
<evidence type="ECO:0000256" key="2">
    <source>
        <dbReference type="ARBA" id="ARBA00022475"/>
    </source>
</evidence>
<feature type="domain" description="Pycsar effector protein" evidence="9">
    <location>
        <begin position="219"/>
        <end position="385"/>
    </location>
</feature>
<feature type="transmembrane region" description="Helical" evidence="8">
    <location>
        <begin position="239"/>
        <end position="262"/>
    </location>
</feature>
<evidence type="ECO:0000256" key="4">
    <source>
        <dbReference type="ARBA" id="ARBA00022741"/>
    </source>
</evidence>
<dbReference type="Pfam" id="PF18967">
    <property type="entry name" value="PycTM"/>
    <property type="match status" value="1"/>
</dbReference>
<evidence type="ECO:0000256" key="6">
    <source>
        <dbReference type="ARBA" id="ARBA00023118"/>
    </source>
</evidence>
<name>A0A150XFG9_9BACT</name>
<dbReference type="GO" id="GO:0051607">
    <property type="term" value="P:defense response to virus"/>
    <property type="evidence" value="ECO:0007669"/>
    <property type="project" value="UniProtKB-KW"/>
</dbReference>